<accession>A0A561UIN6</accession>
<dbReference type="InterPro" id="IPR012223">
    <property type="entry name" value="TEII"/>
</dbReference>
<comment type="similarity">
    <text evidence="1">Belongs to the thioesterase family.</text>
</comment>
<protein>
    <submittedName>
        <fullName evidence="3">Surfactin synthase thioesterase subunit</fullName>
    </submittedName>
</protein>
<dbReference type="OrthoDB" id="3872750at2"/>
<evidence type="ECO:0000313" key="3">
    <source>
        <dbReference type="EMBL" id="TWF99242.1"/>
    </source>
</evidence>
<dbReference type="PANTHER" id="PTHR11487:SF0">
    <property type="entry name" value="S-ACYL FATTY ACID SYNTHASE THIOESTERASE, MEDIUM CHAIN"/>
    <property type="match status" value="1"/>
</dbReference>
<name>A0A561UIN6_9ACTN</name>
<dbReference type="InterPro" id="IPR029058">
    <property type="entry name" value="AB_hydrolase_fold"/>
</dbReference>
<evidence type="ECO:0000259" key="2">
    <source>
        <dbReference type="Pfam" id="PF00975"/>
    </source>
</evidence>
<reference evidence="3 4" key="1">
    <citation type="submission" date="2019-06" db="EMBL/GenBank/DDBJ databases">
        <title>Sequencing the genomes of 1000 actinobacteria strains.</title>
        <authorList>
            <person name="Klenk H.-P."/>
        </authorList>
    </citation>
    <scope>NUCLEOTIDE SEQUENCE [LARGE SCALE GENOMIC DNA]</scope>
    <source>
        <strain evidence="3 4">DSM 44826</strain>
    </source>
</reference>
<gene>
    <name evidence="3" type="ORF">FHX73_113085</name>
</gene>
<dbReference type="Gene3D" id="3.40.50.1820">
    <property type="entry name" value="alpha/beta hydrolase"/>
    <property type="match status" value="1"/>
</dbReference>
<dbReference type="Proteomes" id="UP000317940">
    <property type="component" value="Unassembled WGS sequence"/>
</dbReference>
<proteinExistence type="inferred from homology"/>
<dbReference type="InterPro" id="IPR001031">
    <property type="entry name" value="Thioesterase"/>
</dbReference>
<feature type="domain" description="Thioesterase" evidence="2">
    <location>
        <begin position="18"/>
        <end position="229"/>
    </location>
</feature>
<dbReference type="GO" id="GO:0008610">
    <property type="term" value="P:lipid biosynthetic process"/>
    <property type="evidence" value="ECO:0007669"/>
    <property type="project" value="TreeGrafter"/>
</dbReference>
<keyword evidence="4" id="KW-1185">Reference proteome</keyword>
<comment type="caution">
    <text evidence="3">The sequence shown here is derived from an EMBL/GenBank/DDBJ whole genome shotgun (WGS) entry which is preliminary data.</text>
</comment>
<evidence type="ECO:0000313" key="4">
    <source>
        <dbReference type="Proteomes" id="UP000317940"/>
    </source>
</evidence>
<evidence type="ECO:0000256" key="1">
    <source>
        <dbReference type="ARBA" id="ARBA00007169"/>
    </source>
</evidence>
<dbReference type="Pfam" id="PF00975">
    <property type="entry name" value="Thioesterase"/>
    <property type="match status" value="1"/>
</dbReference>
<dbReference type="PANTHER" id="PTHR11487">
    <property type="entry name" value="THIOESTERASE"/>
    <property type="match status" value="1"/>
</dbReference>
<sequence length="260" mass="28034">MADIRVIARPAPHASVATLYCFPHAGGAGGEYARWAAHTLGLRLVAIQPPGRAHDLKQSALTSMPELVGEILAQVEFTPPFALFGHSLGALVAFEVARALQPKPLRLFVSSCPSPALLAPSQSMHLLDDTELHAEIERLWGPLPAAATSDKDLLAAALACYRADLQVLETYEYVPGPRLHSPITAIVGDAEPNGEAWTAGWRDQTDGAFESAVRPGGHFHTRQDPEGLVGLFTDTVRSDLIRAVRSEPSDLTRAERVMNR</sequence>
<organism evidence="3 4">
    <name type="scientific">Kitasatospora viridis</name>
    <dbReference type="NCBI Taxonomy" id="281105"/>
    <lineage>
        <taxon>Bacteria</taxon>
        <taxon>Bacillati</taxon>
        <taxon>Actinomycetota</taxon>
        <taxon>Actinomycetes</taxon>
        <taxon>Kitasatosporales</taxon>
        <taxon>Streptomycetaceae</taxon>
        <taxon>Kitasatospora</taxon>
    </lineage>
</organism>
<dbReference type="AlphaFoldDB" id="A0A561UIN6"/>
<dbReference type="EMBL" id="VIWT01000001">
    <property type="protein sequence ID" value="TWF99242.1"/>
    <property type="molecule type" value="Genomic_DNA"/>
</dbReference>
<dbReference type="SUPFAM" id="SSF53474">
    <property type="entry name" value="alpha/beta-Hydrolases"/>
    <property type="match status" value="1"/>
</dbReference>
<dbReference type="RefSeq" id="WP_145905539.1">
    <property type="nucleotide sequence ID" value="NZ_BAAAMZ010000015.1"/>
</dbReference>